<protein>
    <recommendedName>
        <fullName evidence="6">Cds6 C-terminal domain-containing protein</fullName>
    </recommendedName>
</protein>
<feature type="signal peptide" evidence="5">
    <location>
        <begin position="1"/>
        <end position="30"/>
    </location>
</feature>
<evidence type="ECO:0000259" key="6">
    <source>
        <dbReference type="Pfam" id="PF24125"/>
    </source>
</evidence>
<dbReference type="PANTHER" id="PTHR44943:SF8">
    <property type="entry name" value="TPR REPEAT-CONTAINING PROTEIN MJ0263"/>
    <property type="match status" value="1"/>
</dbReference>
<dbReference type="Proteomes" id="UP000662914">
    <property type="component" value="Chromosome"/>
</dbReference>
<keyword evidence="5" id="KW-0732">Signal</keyword>
<dbReference type="SMART" id="SM00028">
    <property type="entry name" value="TPR"/>
    <property type="match status" value="3"/>
</dbReference>
<name>A0A809R0T0_9PROT</name>
<keyword evidence="1" id="KW-0677">Repeat</keyword>
<dbReference type="Gene3D" id="3.10.450.50">
    <property type="match status" value="1"/>
</dbReference>
<dbReference type="KEGG" id="ddz:DSYM_10670"/>
<evidence type="ECO:0000256" key="1">
    <source>
        <dbReference type="ARBA" id="ARBA00022737"/>
    </source>
</evidence>
<keyword evidence="2 3" id="KW-0802">TPR repeat</keyword>
<proteinExistence type="predicted"/>
<evidence type="ECO:0000313" key="8">
    <source>
        <dbReference type="Proteomes" id="UP000662914"/>
    </source>
</evidence>
<accession>A0A809R0T0</accession>
<feature type="region of interest" description="Disordered" evidence="4">
    <location>
        <begin position="184"/>
        <end position="254"/>
    </location>
</feature>
<dbReference type="PROSITE" id="PS50005">
    <property type="entry name" value="TPR"/>
    <property type="match status" value="2"/>
</dbReference>
<dbReference type="Gene3D" id="1.25.40.10">
    <property type="entry name" value="Tetratricopeptide repeat domain"/>
    <property type="match status" value="1"/>
</dbReference>
<dbReference type="InterPro" id="IPR019734">
    <property type="entry name" value="TPR_rpt"/>
</dbReference>
<organism evidence="7 8">
    <name type="scientific">Candidatus Desulfobacillus denitrificans</name>
    <dbReference type="NCBI Taxonomy" id="2608985"/>
    <lineage>
        <taxon>Bacteria</taxon>
        <taxon>Pseudomonadati</taxon>
        <taxon>Pseudomonadota</taxon>
        <taxon>Betaproteobacteria</taxon>
        <taxon>Candidatus Desulfobacillus</taxon>
    </lineage>
</organism>
<feature type="compositionally biased region" description="Low complexity" evidence="4">
    <location>
        <begin position="228"/>
        <end position="240"/>
    </location>
</feature>
<dbReference type="EMBL" id="AP021857">
    <property type="protein sequence ID" value="BBO20368.1"/>
    <property type="molecule type" value="Genomic_DNA"/>
</dbReference>
<evidence type="ECO:0000256" key="3">
    <source>
        <dbReference type="PROSITE-ProRule" id="PRU00339"/>
    </source>
</evidence>
<reference evidence="7" key="1">
    <citation type="journal article" name="DNA Res.">
        <title>The physiological potential of anammox bacteria as revealed by their core genome structure.</title>
        <authorList>
            <person name="Okubo T."/>
            <person name="Toyoda A."/>
            <person name="Fukuhara K."/>
            <person name="Uchiyama I."/>
            <person name="Harigaya Y."/>
            <person name="Kuroiwa M."/>
            <person name="Suzuki T."/>
            <person name="Murakami Y."/>
            <person name="Suwa Y."/>
            <person name="Takami H."/>
        </authorList>
    </citation>
    <scope>NUCLEOTIDE SEQUENCE</scope>
    <source>
        <strain evidence="7">317325-3</strain>
    </source>
</reference>
<feature type="domain" description="Cds6 C-terminal" evidence="6">
    <location>
        <begin position="253"/>
        <end position="356"/>
    </location>
</feature>
<feature type="chain" id="PRO_5035256194" description="Cds6 C-terminal domain-containing protein" evidence="5">
    <location>
        <begin position="31"/>
        <end position="360"/>
    </location>
</feature>
<dbReference type="Pfam" id="PF14559">
    <property type="entry name" value="TPR_19"/>
    <property type="match status" value="1"/>
</dbReference>
<feature type="repeat" description="TPR" evidence="3">
    <location>
        <begin position="98"/>
        <end position="131"/>
    </location>
</feature>
<gene>
    <name evidence="7" type="ORF">DSYM_10670</name>
</gene>
<evidence type="ECO:0000256" key="4">
    <source>
        <dbReference type="SAM" id="MobiDB-lite"/>
    </source>
</evidence>
<dbReference type="InterPro" id="IPR051685">
    <property type="entry name" value="Ycf3/AcsC/BcsC/TPR_MFPF"/>
</dbReference>
<evidence type="ECO:0000256" key="5">
    <source>
        <dbReference type="SAM" id="SignalP"/>
    </source>
</evidence>
<dbReference type="SUPFAM" id="SSF54427">
    <property type="entry name" value="NTF2-like"/>
    <property type="match status" value="1"/>
</dbReference>
<sequence>MTLRRFFVSTRIIAALLCAGLLALAPVAVRADTLEEASRLMKQGQLGPALEKTEQVLAAKPKDAQARFMKGLILTEMNRYNDAISVFTKLTEDYPELPEPYNNLAVLYAQQRQYEKAKNALEMAIRTHPSYATAHENLGDIYARMASQAYDKALQIDSSNTSAQSKLALIRDLMSVSARPATLASRSTSGKVQAPAAVAKAQAAQPAPKPEPAPAPAKSETKPEAKAAADAPAEPKSAQATGPMPSTGDKQEVEKSIRDWAAAWSGKDVKTYLAAYDRDFQTPGGEPRKAWEAERTRRLDKPEPIQVGVENLQISFEGERATAKFRQHYRSGKLKTAATKVMVLVRRDGKWLIQQERVAN</sequence>
<dbReference type="SUPFAM" id="SSF48452">
    <property type="entry name" value="TPR-like"/>
    <property type="match status" value="1"/>
</dbReference>
<dbReference type="InterPro" id="IPR056203">
    <property type="entry name" value="Cds6_C"/>
</dbReference>
<feature type="repeat" description="TPR" evidence="3">
    <location>
        <begin position="64"/>
        <end position="97"/>
    </location>
</feature>
<dbReference type="PANTHER" id="PTHR44943">
    <property type="entry name" value="CELLULOSE SYNTHASE OPERON PROTEIN C"/>
    <property type="match status" value="1"/>
</dbReference>
<dbReference type="InterPro" id="IPR032710">
    <property type="entry name" value="NTF2-like_dom_sf"/>
</dbReference>
<dbReference type="InterPro" id="IPR011990">
    <property type="entry name" value="TPR-like_helical_dom_sf"/>
</dbReference>
<dbReference type="Pfam" id="PF24125">
    <property type="entry name" value="Cds6_C"/>
    <property type="match status" value="1"/>
</dbReference>
<evidence type="ECO:0000313" key="7">
    <source>
        <dbReference type="EMBL" id="BBO20368.1"/>
    </source>
</evidence>
<evidence type="ECO:0000256" key="2">
    <source>
        <dbReference type="ARBA" id="ARBA00022803"/>
    </source>
</evidence>
<feature type="compositionally biased region" description="Low complexity" evidence="4">
    <location>
        <begin position="191"/>
        <end position="206"/>
    </location>
</feature>
<dbReference type="AlphaFoldDB" id="A0A809R0T0"/>